<protein>
    <recommendedName>
        <fullName evidence="8">J domain-containing protein</fullName>
    </recommendedName>
</protein>
<dbReference type="PROSITE" id="PS50076">
    <property type="entry name" value="DNAJ_2"/>
    <property type="match status" value="1"/>
</dbReference>
<reference evidence="9" key="1">
    <citation type="submission" date="2022-07" db="EMBL/GenBank/DDBJ databases">
        <title>Phylogenomic reconstructions and comparative analyses of Kickxellomycotina fungi.</title>
        <authorList>
            <person name="Reynolds N.K."/>
            <person name="Stajich J.E."/>
            <person name="Barry K."/>
            <person name="Grigoriev I.V."/>
            <person name="Crous P."/>
            <person name="Smith M.E."/>
        </authorList>
    </citation>
    <scope>NUCLEOTIDE SEQUENCE</scope>
    <source>
        <strain evidence="9">NBRC 32514</strain>
    </source>
</reference>
<evidence type="ECO:0000259" key="8">
    <source>
        <dbReference type="PROSITE" id="PS50076"/>
    </source>
</evidence>
<keyword evidence="3" id="KW-0564">Palmitate</keyword>
<dbReference type="InterPro" id="IPR036869">
    <property type="entry name" value="J_dom_sf"/>
</dbReference>
<evidence type="ECO:0000256" key="6">
    <source>
        <dbReference type="SAM" id="MobiDB-lite"/>
    </source>
</evidence>
<dbReference type="InterPro" id="IPR051434">
    <property type="entry name" value="DnaJ_C_subfamily_member5"/>
</dbReference>
<comment type="caution">
    <text evidence="9">The sequence shown here is derived from an EMBL/GenBank/DDBJ whole genome shotgun (WGS) entry which is preliminary data.</text>
</comment>
<dbReference type="Gene3D" id="1.10.287.110">
    <property type="entry name" value="DnaJ domain"/>
    <property type="match status" value="1"/>
</dbReference>
<organism evidence="9 10">
    <name type="scientific">Coemansia erecta</name>
    <dbReference type="NCBI Taxonomy" id="147472"/>
    <lineage>
        <taxon>Eukaryota</taxon>
        <taxon>Fungi</taxon>
        <taxon>Fungi incertae sedis</taxon>
        <taxon>Zoopagomycota</taxon>
        <taxon>Kickxellomycotina</taxon>
        <taxon>Kickxellomycetes</taxon>
        <taxon>Kickxellales</taxon>
        <taxon>Kickxellaceae</taxon>
        <taxon>Coemansia</taxon>
    </lineage>
</organism>
<dbReference type="PANTHER" id="PTHR44027">
    <property type="entry name" value="DNAJ HOMOLOG SUBFAMILY C MEMBER 5 HOMOLOG"/>
    <property type="match status" value="1"/>
</dbReference>
<keyword evidence="4" id="KW-0143">Chaperone</keyword>
<feature type="transmembrane region" description="Helical" evidence="7">
    <location>
        <begin position="326"/>
        <end position="349"/>
    </location>
</feature>
<dbReference type="OrthoDB" id="10250354at2759"/>
<feature type="transmembrane region" description="Helical" evidence="7">
    <location>
        <begin position="142"/>
        <end position="166"/>
    </location>
</feature>
<feature type="region of interest" description="Disordered" evidence="6">
    <location>
        <begin position="220"/>
        <end position="306"/>
    </location>
</feature>
<dbReference type="Pfam" id="PF00226">
    <property type="entry name" value="DnaJ"/>
    <property type="match status" value="1"/>
</dbReference>
<dbReference type="Pfam" id="PF10269">
    <property type="entry name" value="Tmemb_185A"/>
    <property type="match status" value="2"/>
</dbReference>
<dbReference type="InterPro" id="IPR001623">
    <property type="entry name" value="DnaJ_domain"/>
</dbReference>
<keyword evidence="7" id="KW-0812">Transmembrane</keyword>
<feature type="transmembrane region" description="Helical" evidence="7">
    <location>
        <begin position="433"/>
        <end position="454"/>
    </location>
</feature>
<feature type="region of interest" description="Disordered" evidence="6">
    <location>
        <begin position="174"/>
        <end position="202"/>
    </location>
</feature>
<dbReference type="InterPro" id="IPR019396">
    <property type="entry name" value="TM_Fragile-X-F-assoc"/>
</dbReference>
<dbReference type="GO" id="GO:0005737">
    <property type="term" value="C:cytoplasm"/>
    <property type="evidence" value="ECO:0007669"/>
    <property type="project" value="UniProtKB-ARBA"/>
</dbReference>
<dbReference type="PANTHER" id="PTHR44027:SF7">
    <property type="entry name" value="DNAJ HOMOLOG SUBFAMILY C MEMBER 5 HOMOLOG"/>
    <property type="match status" value="1"/>
</dbReference>
<dbReference type="Proteomes" id="UP001149813">
    <property type="component" value="Unassembled WGS sequence"/>
</dbReference>
<feature type="compositionally biased region" description="Polar residues" evidence="6">
    <location>
        <begin position="234"/>
        <end position="249"/>
    </location>
</feature>
<dbReference type="PROSITE" id="PS00636">
    <property type="entry name" value="DNAJ_1"/>
    <property type="match status" value="1"/>
</dbReference>
<evidence type="ECO:0000256" key="5">
    <source>
        <dbReference type="ARBA" id="ARBA00023288"/>
    </source>
</evidence>
<feature type="compositionally biased region" description="Low complexity" evidence="6">
    <location>
        <begin position="257"/>
        <end position="296"/>
    </location>
</feature>
<evidence type="ECO:0000256" key="7">
    <source>
        <dbReference type="SAM" id="Phobius"/>
    </source>
</evidence>
<sequence>MPLTSDGASERTLNTPDTRDTVGLYMALGVSQDSTQPEIKRAYRRLALQHHPDRNPGASGSEFVRIQYAYDVLSDERKRRIYDRYGDIGIQMAGRMGGELLDPKVSNLLSVFAFVSALVSVLLITFFALLARRVDRAVEWSYKVVFAPLWVVDVMLVIGVVAAITLRMQYLGSSESGRTDDENQFRTNDNDDADDGYENNDNDYEFCGDGYQGCCSSAAPNRSNDNIDEGRLSEGSTRNSGSARTSYSIPGSRGTFDTAETPRPAPATDTTPLLPSSAADGTSSENSRGRSGSQQRASRRSRGHRVPRRGYLRTLRRIAESQLESLAKAAPAIYIALLIAFQISLVLRLDNNLQWSIWRVALPWLCIEGIHFVLLTLSLVATVLQTSERHGRPLPAKRVAGLAMGTYWWLAIRLAQALMIIHKLNNPDSHMSWFIVFVPAYFPFVWTAATLYFLPHQLRAMGDSEILQNERAIVIACVVVFAIVSSFVYSFVALLVWKLTLPSAVRMALVLIPVFIFLGVVCCCCSCMSFCLAYGMHATLDDEQAADSADAQRVRVPAHRRINVAQRPQ</sequence>
<evidence type="ECO:0000256" key="1">
    <source>
        <dbReference type="ARBA" id="ARBA00004635"/>
    </source>
</evidence>
<keyword evidence="5" id="KW-0449">Lipoprotein</keyword>
<dbReference type="EMBL" id="JANBOJ010000011">
    <property type="protein sequence ID" value="KAJ1725141.1"/>
    <property type="molecule type" value="Genomic_DNA"/>
</dbReference>
<dbReference type="GO" id="GO:0016020">
    <property type="term" value="C:membrane"/>
    <property type="evidence" value="ECO:0007669"/>
    <property type="project" value="UniProtKB-SubCell"/>
</dbReference>
<feature type="transmembrane region" description="Helical" evidence="7">
    <location>
        <begin position="399"/>
        <end position="421"/>
    </location>
</feature>
<feature type="transmembrane region" description="Helical" evidence="7">
    <location>
        <begin position="509"/>
        <end position="534"/>
    </location>
</feature>
<dbReference type="CDD" id="cd06257">
    <property type="entry name" value="DnaJ"/>
    <property type="match status" value="1"/>
</dbReference>
<dbReference type="InterPro" id="IPR018253">
    <property type="entry name" value="DnaJ_domain_CS"/>
</dbReference>
<evidence type="ECO:0000313" key="10">
    <source>
        <dbReference type="Proteomes" id="UP001149813"/>
    </source>
</evidence>
<feature type="compositionally biased region" description="Basic residues" evidence="6">
    <location>
        <begin position="297"/>
        <end position="306"/>
    </location>
</feature>
<gene>
    <name evidence="9" type="ORF">LPJ53_000637</name>
</gene>
<feature type="transmembrane region" description="Helical" evidence="7">
    <location>
        <begin position="361"/>
        <end position="387"/>
    </location>
</feature>
<feature type="transmembrane region" description="Helical" evidence="7">
    <location>
        <begin position="105"/>
        <end position="130"/>
    </location>
</feature>
<evidence type="ECO:0000256" key="3">
    <source>
        <dbReference type="ARBA" id="ARBA00023139"/>
    </source>
</evidence>
<dbReference type="SMART" id="SM00271">
    <property type="entry name" value="DnaJ"/>
    <property type="match status" value="1"/>
</dbReference>
<feature type="compositionally biased region" description="Acidic residues" evidence="6">
    <location>
        <begin position="190"/>
        <end position="202"/>
    </location>
</feature>
<proteinExistence type="predicted"/>
<dbReference type="PRINTS" id="PR00625">
    <property type="entry name" value="JDOMAIN"/>
</dbReference>
<comment type="subcellular location">
    <subcellularLocation>
        <location evidence="1">Membrane</location>
        <topology evidence="1">Lipid-anchor</topology>
    </subcellularLocation>
</comment>
<feature type="domain" description="J" evidence="8">
    <location>
        <begin position="23"/>
        <end position="86"/>
    </location>
</feature>
<accession>A0A9W8CUX4</accession>
<name>A0A9W8CUX4_9FUNG</name>
<dbReference type="AlphaFoldDB" id="A0A9W8CUX4"/>
<evidence type="ECO:0000256" key="2">
    <source>
        <dbReference type="ARBA" id="ARBA00023136"/>
    </source>
</evidence>
<keyword evidence="2 7" id="KW-0472">Membrane</keyword>
<keyword evidence="10" id="KW-1185">Reference proteome</keyword>
<dbReference type="SUPFAM" id="SSF46565">
    <property type="entry name" value="Chaperone J-domain"/>
    <property type="match status" value="1"/>
</dbReference>
<feature type="transmembrane region" description="Helical" evidence="7">
    <location>
        <begin position="474"/>
        <end position="497"/>
    </location>
</feature>
<evidence type="ECO:0000313" key="9">
    <source>
        <dbReference type="EMBL" id="KAJ1725141.1"/>
    </source>
</evidence>
<keyword evidence="7" id="KW-1133">Transmembrane helix</keyword>
<evidence type="ECO:0000256" key="4">
    <source>
        <dbReference type="ARBA" id="ARBA00023186"/>
    </source>
</evidence>